<evidence type="ECO:0000313" key="1">
    <source>
        <dbReference type="EMBL" id="JAE33662.1"/>
    </source>
</evidence>
<accession>A0A0A9HAA8</accession>
<sequence>MNHGYRHSMLCSVSKRCLWSSYHMAVNLRPLFVNRYQFWKD</sequence>
<dbReference type="EMBL" id="GBRH01164234">
    <property type="protein sequence ID" value="JAE33662.1"/>
    <property type="molecule type" value="Transcribed_RNA"/>
</dbReference>
<reference evidence="1" key="2">
    <citation type="journal article" date="2015" name="Data Brief">
        <title>Shoot transcriptome of the giant reed, Arundo donax.</title>
        <authorList>
            <person name="Barrero R.A."/>
            <person name="Guerrero F.D."/>
            <person name="Moolhuijzen P."/>
            <person name="Goolsby J.A."/>
            <person name="Tidwell J."/>
            <person name="Bellgard S.E."/>
            <person name="Bellgard M.I."/>
        </authorList>
    </citation>
    <scope>NUCLEOTIDE SEQUENCE</scope>
    <source>
        <tissue evidence="1">Shoot tissue taken approximately 20 cm above the soil surface</tissue>
    </source>
</reference>
<protein>
    <submittedName>
        <fullName evidence="1">Uncharacterized protein</fullName>
    </submittedName>
</protein>
<proteinExistence type="predicted"/>
<dbReference type="AlphaFoldDB" id="A0A0A9HAA8"/>
<reference evidence="1" key="1">
    <citation type="submission" date="2014-09" db="EMBL/GenBank/DDBJ databases">
        <authorList>
            <person name="Magalhaes I.L.F."/>
            <person name="Oliveira U."/>
            <person name="Santos F.R."/>
            <person name="Vidigal T.H.D.A."/>
            <person name="Brescovit A.D."/>
            <person name="Santos A.J."/>
        </authorList>
    </citation>
    <scope>NUCLEOTIDE SEQUENCE</scope>
    <source>
        <tissue evidence="1">Shoot tissue taken approximately 20 cm above the soil surface</tissue>
    </source>
</reference>
<name>A0A0A9HAA8_ARUDO</name>
<organism evidence="1">
    <name type="scientific">Arundo donax</name>
    <name type="common">Giant reed</name>
    <name type="synonym">Donax arundinaceus</name>
    <dbReference type="NCBI Taxonomy" id="35708"/>
    <lineage>
        <taxon>Eukaryota</taxon>
        <taxon>Viridiplantae</taxon>
        <taxon>Streptophyta</taxon>
        <taxon>Embryophyta</taxon>
        <taxon>Tracheophyta</taxon>
        <taxon>Spermatophyta</taxon>
        <taxon>Magnoliopsida</taxon>
        <taxon>Liliopsida</taxon>
        <taxon>Poales</taxon>
        <taxon>Poaceae</taxon>
        <taxon>PACMAD clade</taxon>
        <taxon>Arundinoideae</taxon>
        <taxon>Arundineae</taxon>
        <taxon>Arundo</taxon>
    </lineage>
</organism>